<sequence length="32" mass="3396">MNRFKSQGGCCNIGGGYNDAAGLLFLLLSVEF</sequence>
<protein>
    <submittedName>
        <fullName evidence="1">Uncharacterized protein</fullName>
    </submittedName>
</protein>
<evidence type="ECO:0000313" key="1">
    <source>
        <dbReference type="EMBL" id="SSZ39546.1"/>
    </source>
</evidence>
<dbReference type="EMBL" id="UFTD01000001">
    <property type="protein sequence ID" value="SSZ39546.1"/>
    <property type="molecule type" value="Genomic_DNA"/>
</dbReference>
<accession>A0A336NB73</accession>
<dbReference type="Proteomes" id="UP000253846">
    <property type="component" value="Unassembled WGS sequence"/>
</dbReference>
<proteinExistence type="predicted"/>
<dbReference type="AlphaFoldDB" id="A0A336NB73"/>
<organism evidence="1 2">
    <name type="scientific">Bartonella grahamii</name>
    <dbReference type="NCBI Taxonomy" id="33045"/>
    <lineage>
        <taxon>Bacteria</taxon>
        <taxon>Pseudomonadati</taxon>
        <taxon>Pseudomonadota</taxon>
        <taxon>Alphaproteobacteria</taxon>
        <taxon>Hyphomicrobiales</taxon>
        <taxon>Bartonellaceae</taxon>
        <taxon>Bartonella</taxon>
    </lineage>
</organism>
<gene>
    <name evidence="1" type="ORF">NCTC12860_00761</name>
</gene>
<reference evidence="1 2" key="1">
    <citation type="submission" date="2018-06" db="EMBL/GenBank/DDBJ databases">
        <authorList>
            <consortium name="Pathogen Informatics"/>
            <person name="Doyle S."/>
        </authorList>
    </citation>
    <scope>NUCLEOTIDE SEQUENCE [LARGE SCALE GENOMIC DNA]</scope>
    <source>
        <strain evidence="1 2">NCTC12860</strain>
    </source>
</reference>
<name>A0A336NB73_BARGR</name>
<evidence type="ECO:0000313" key="2">
    <source>
        <dbReference type="Proteomes" id="UP000253846"/>
    </source>
</evidence>